<evidence type="ECO:0000256" key="5">
    <source>
        <dbReference type="ARBA" id="ARBA00022741"/>
    </source>
</evidence>
<dbReference type="Gene3D" id="3.40.50.300">
    <property type="entry name" value="P-loop containing nucleotide triphosphate hydrolases"/>
    <property type="match status" value="1"/>
</dbReference>
<evidence type="ECO:0000256" key="4">
    <source>
        <dbReference type="ARBA" id="ARBA00022692"/>
    </source>
</evidence>
<keyword evidence="3" id="KW-1003">Cell membrane</keyword>
<dbReference type="AlphaFoldDB" id="A0A1X6ZW04"/>
<dbReference type="Pfam" id="PF00005">
    <property type="entry name" value="ABC_tran"/>
    <property type="match status" value="1"/>
</dbReference>
<dbReference type="InterPro" id="IPR011527">
    <property type="entry name" value="ABC1_TM_dom"/>
</dbReference>
<dbReference type="InterPro" id="IPR027417">
    <property type="entry name" value="P-loop_NTPase"/>
</dbReference>
<keyword evidence="5" id="KW-0547">Nucleotide-binding</keyword>
<dbReference type="FunFam" id="3.40.50.300:FF:000221">
    <property type="entry name" value="Multidrug ABC transporter ATP-binding protein"/>
    <property type="match status" value="1"/>
</dbReference>
<protein>
    <submittedName>
        <fullName evidence="12">Heterocyst differentiation ATP-binding protein HepA</fullName>
    </submittedName>
</protein>
<feature type="transmembrane region" description="Helical" evidence="9">
    <location>
        <begin position="20"/>
        <end position="49"/>
    </location>
</feature>
<dbReference type="Proteomes" id="UP000193061">
    <property type="component" value="Unassembled WGS sequence"/>
</dbReference>
<evidence type="ECO:0000313" key="13">
    <source>
        <dbReference type="Proteomes" id="UP000193061"/>
    </source>
</evidence>
<keyword evidence="4 9" id="KW-0812">Transmembrane</keyword>
<dbReference type="PANTHER" id="PTHR24221">
    <property type="entry name" value="ATP-BINDING CASSETTE SUB-FAMILY B"/>
    <property type="match status" value="1"/>
</dbReference>
<dbReference type="Gene3D" id="1.20.1560.10">
    <property type="entry name" value="ABC transporter type 1, transmembrane domain"/>
    <property type="match status" value="1"/>
</dbReference>
<keyword evidence="2" id="KW-0813">Transport</keyword>
<dbReference type="GO" id="GO:0016887">
    <property type="term" value="F:ATP hydrolysis activity"/>
    <property type="evidence" value="ECO:0007669"/>
    <property type="project" value="InterPro"/>
</dbReference>
<evidence type="ECO:0000256" key="6">
    <source>
        <dbReference type="ARBA" id="ARBA00022840"/>
    </source>
</evidence>
<dbReference type="SMART" id="SM00382">
    <property type="entry name" value="AAA"/>
    <property type="match status" value="1"/>
</dbReference>
<dbReference type="OrthoDB" id="5288711at2"/>
<dbReference type="PANTHER" id="PTHR24221:SF632">
    <property type="entry name" value="ATP-DEPENDENT LIPID A-CORE FLIPPASE"/>
    <property type="match status" value="1"/>
</dbReference>
<dbReference type="PROSITE" id="PS50929">
    <property type="entry name" value="ABC_TM1F"/>
    <property type="match status" value="1"/>
</dbReference>
<keyword evidence="7 9" id="KW-1133">Transmembrane helix</keyword>
<feature type="transmembrane region" description="Helical" evidence="9">
    <location>
        <begin position="291"/>
        <end position="309"/>
    </location>
</feature>
<feature type="transmembrane region" description="Helical" evidence="9">
    <location>
        <begin position="151"/>
        <end position="175"/>
    </location>
</feature>
<name>A0A1X6ZW04_9RHOB</name>
<gene>
    <name evidence="12" type="primary">hepA_2</name>
    <name evidence="12" type="ORF">ROA7450_03317</name>
</gene>
<proteinExistence type="predicted"/>
<evidence type="ECO:0000256" key="8">
    <source>
        <dbReference type="ARBA" id="ARBA00023136"/>
    </source>
</evidence>
<keyword evidence="8 9" id="KW-0472">Membrane</keyword>
<feature type="transmembrane region" description="Helical" evidence="9">
    <location>
        <begin position="266"/>
        <end position="285"/>
    </location>
</feature>
<evidence type="ECO:0000256" key="9">
    <source>
        <dbReference type="SAM" id="Phobius"/>
    </source>
</evidence>
<comment type="subcellular location">
    <subcellularLocation>
        <location evidence="1">Cell membrane</location>
        <topology evidence="1">Multi-pass membrane protein</topology>
    </subcellularLocation>
</comment>
<organism evidence="12 13">
    <name type="scientific">Roseovarius albus</name>
    <dbReference type="NCBI Taxonomy" id="1247867"/>
    <lineage>
        <taxon>Bacteria</taxon>
        <taxon>Pseudomonadati</taxon>
        <taxon>Pseudomonadota</taxon>
        <taxon>Alphaproteobacteria</taxon>
        <taxon>Rhodobacterales</taxon>
        <taxon>Roseobacteraceae</taxon>
        <taxon>Roseovarius</taxon>
    </lineage>
</organism>
<evidence type="ECO:0000259" key="11">
    <source>
        <dbReference type="PROSITE" id="PS50929"/>
    </source>
</evidence>
<dbReference type="PROSITE" id="PS00211">
    <property type="entry name" value="ABC_TRANSPORTER_1"/>
    <property type="match status" value="1"/>
</dbReference>
<dbReference type="PROSITE" id="PS50893">
    <property type="entry name" value="ABC_TRANSPORTER_2"/>
    <property type="match status" value="1"/>
</dbReference>
<dbReference type="Pfam" id="PF00664">
    <property type="entry name" value="ABC_membrane"/>
    <property type="match status" value="1"/>
</dbReference>
<dbReference type="InterPro" id="IPR039421">
    <property type="entry name" value="Type_1_exporter"/>
</dbReference>
<dbReference type="InterPro" id="IPR003593">
    <property type="entry name" value="AAA+_ATPase"/>
</dbReference>
<evidence type="ECO:0000256" key="3">
    <source>
        <dbReference type="ARBA" id="ARBA00022475"/>
    </source>
</evidence>
<dbReference type="InterPro" id="IPR036640">
    <property type="entry name" value="ABC1_TM_sf"/>
</dbReference>
<dbReference type="InterPro" id="IPR003439">
    <property type="entry name" value="ABC_transporter-like_ATP-bd"/>
</dbReference>
<accession>A0A1X6ZW04</accession>
<dbReference type="GO" id="GO:0005524">
    <property type="term" value="F:ATP binding"/>
    <property type="evidence" value="ECO:0007669"/>
    <property type="project" value="UniProtKB-KW"/>
</dbReference>
<reference evidence="12 13" key="1">
    <citation type="submission" date="2017-03" db="EMBL/GenBank/DDBJ databases">
        <authorList>
            <person name="Afonso C.L."/>
            <person name="Miller P.J."/>
            <person name="Scott M.A."/>
            <person name="Spackman E."/>
            <person name="Goraichik I."/>
            <person name="Dimitrov K.M."/>
            <person name="Suarez D.L."/>
            <person name="Swayne D.E."/>
        </authorList>
    </citation>
    <scope>NUCLEOTIDE SEQUENCE [LARGE SCALE GENOMIC DNA]</scope>
    <source>
        <strain evidence="12 13">CECT 7450</strain>
    </source>
</reference>
<evidence type="ECO:0000313" key="12">
    <source>
        <dbReference type="EMBL" id="SLN63346.1"/>
    </source>
</evidence>
<feature type="transmembrane region" description="Helical" evidence="9">
    <location>
        <begin position="181"/>
        <end position="198"/>
    </location>
</feature>
<feature type="domain" description="ABC transporter" evidence="10">
    <location>
        <begin position="362"/>
        <end position="600"/>
    </location>
</feature>
<dbReference type="GO" id="GO:0140359">
    <property type="term" value="F:ABC-type transporter activity"/>
    <property type="evidence" value="ECO:0007669"/>
    <property type="project" value="InterPro"/>
</dbReference>
<keyword evidence="13" id="KW-1185">Reference proteome</keyword>
<dbReference type="GO" id="GO:0034040">
    <property type="term" value="F:ATPase-coupled lipid transmembrane transporter activity"/>
    <property type="evidence" value="ECO:0007669"/>
    <property type="project" value="TreeGrafter"/>
</dbReference>
<evidence type="ECO:0000256" key="1">
    <source>
        <dbReference type="ARBA" id="ARBA00004651"/>
    </source>
</evidence>
<dbReference type="SUPFAM" id="SSF52540">
    <property type="entry name" value="P-loop containing nucleoside triphosphate hydrolases"/>
    <property type="match status" value="1"/>
</dbReference>
<evidence type="ECO:0000259" key="10">
    <source>
        <dbReference type="PROSITE" id="PS50893"/>
    </source>
</evidence>
<dbReference type="EMBL" id="FWFX01000012">
    <property type="protein sequence ID" value="SLN63346.1"/>
    <property type="molecule type" value="Genomic_DNA"/>
</dbReference>
<dbReference type="InterPro" id="IPR017871">
    <property type="entry name" value="ABC_transporter-like_CS"/>
</dbReference>
<sequence length="601" mass="65814">MYDVFKKLFILLSAQERSRFVLLSGLLVFVAFADVFGISTVLVLLKAFAEPQILESNALLAWLHDTLGFTTLFSFQVFLSLLALLVVTTAQVLKAGGSYAIVRFSEMRGFEISVRLFSSILQQPYSWFLDHNSADISKTVLQEVHRLVHSVLIPCLQLLANGILALSIVTFLVILDPLVSLTAAGLLGGSYVLIYVSLRKVLSRLGQKTVDANKGRYRITTEATGGIKEVKLMDLEQYYIGRFIKPALNYASSGSKSAVLWQMPRFALEALTFAVLLGTMLFMLVRHDGNIVAAIPTLGTIAFAVMKLLPALQNIYFNLSNIRTSKPLLDQIAKEYVEAEQNRLKHADAGNQQERMAFRESLEARNLSFAYPNSTRPSLQDVNLNVAAKSTVGFVGGTGAGKTTLIDSVLGLLAPDTGEILIDGVPITPENVRNWRRCIGYVPQVIYLTDSTVAENIAFGVSPEAIDMTEVERAAKAASLHDFVDSELPQGYQTVIGERGVRLSGGQRQRIGIARALYHDPELLILDEATSALDNVTERAVMDAVSNIGHEKTIIMIAHRLSTVKNCDRIFLMESGSVVASGTYEELLAENASFKELASAG</sequence>
<keyword evidence="6 12" id="KW-0067">ATP-binding</keyword>
<dbReference type="GO" id="GO:0005886">
    <property type="term" value="C:plasma membrane"/>
    <property type="evidence" value="ECO:0007669"/>
    <property type="project" value="UniProtKB-SubCell"/>
</dbReference>
<evidence type="ECO:0000256" key="7">
    <source>
        <dbReference type="ARBA" id="ARBA00022989"/>
    </source>
</evidence>
<feature type="domain" description="ABC transmembrane type-1" evidence="11">
    <location>
        <begin position="59"/>
        <end position="324"/>
    </location>
</feature>
<feature type="transmembrane region" description="Helical" evidence="9">
    <location>
        <begin position="69"/>
        <end position="93"/>
    </location>
</feature>
<evidence type="ECO:0000256" key="2">
    <source>
        <dbReference type="ARBA" id="ARBA00022448"/>
    </source>
</evidence>
<dbReference type="SUPFAM" id="SSF90123">
    <property type="entry name" value="ABC transporter transmembrane region"/>
    <property type="match status" value="1"/>
</dbReference>
<dbReference type="RefSeq" id="WP_085807002.1">
    <property type="nucleotide sequence ID" value="NZ_FWFX01000012.1"/>
</dbReference>